<feature type="compositionally biased region" description="Basic and acidic residues" evidence="1">
    <location>
        <begin position="1"/>
        <end position="11"/>
    </location>
</feature>
<dbReference type="EMBL" id="QRGA01000008">
    <property type="protein sequence ID" value="RDU97846.1"/>
    <property type="molecule type" value="Genomic_DNA"/>
</dbReference>
<dbReference type="OrthoDB" id="9103752at2"/>
<reference evidence="2 3" key="1">
    <citation type="submission" date="2018-08" db="EMBL/GenBank/DDBJ databases">
        <title>Paraburkholderia sp. DHOM06 isolated from forest soil.</title>
        <authorList>
            <person name="Gao Z.-H."/>
            <person name="Qiu L.-H."/>
        </authorList>
    </citation>
    <scope>NUCLEOTIDE SEQUENCE [LARGE SCALE GENOMIC DNA]</scope>
    <source>
        <strain evidence="2 3">DHOM06</strain>
    </source>
</reference>
<protein>
    <recommendedName>
        <fullName evidence="4">Glycine zipper domain-containing protein</fullName>
    </recommendedName>
</protein>
<organism evidence="2 3">
    <name type="scientific">Trinickia dinghuensis</name>
    <dbReference type="NCBI Taxonomy" id="2291023"/>
    <lineage>
        <taxon>Bacteria</taxon>
        <taxon>Pseudomonadati</taxon>
        <taxon>Pseudomonadota</taxon>
        <taxon>Betaproteobacteria</taxon>
        <taxon>Burkholderiales</taxon>
        <taxon>Burkholderiaceae</taxon>
        <taxon>Trinickia</taxon>
    </lineage>
</organism>
<feature type="region of interest" description="Disordered" evidence="1">
    <location>
        <begin position="1"/>
        <end position="50"/>
    </location>
</feature>
<evidence type="ECO:0000313" key="2">
    <source>
        <dbReference type="EMBL" id="RDU97846.1"/>
    </source>
</evidence>
<accession>A0A3D8JYW2</accession>
<comment type="caution">
    <text evidence="2">The sequence shown here is derived from an EMBL/GenBank/DDBJ whole genome shotgun (WGS) entry which is preliminary data.</text>
</comment>
<dbReference type="AlphaFoldDB" id="A0A3D8JYW2"/>
<evidence type="ECO:0000256" key="1">
    <source>
        <dbReference type="SAM" id="MobiDB-lite"/>
    </source>
</evidence>
<proteinExistence type="predicted"/>
<gene>
    <name evidence="2" type="ORF">DWV00_14920</name>
</gene>
<dbReference type="RefSeq" id="WP_115534373.1">
    <property type="nucleotide sequence ID" value="NZ_QRGA01000008.1"/>
</dbReference>
<keyword evidence="3" id="KW-1185">Reference proteome</keyword>
<sequence length="161" mass="16490">MHDRSPFRPYDDGDYDEDPAWQSALDRLRHGHRPPEHDDGESPRYRPDQGSPVWPCPSCASFHTEPRHLARRICSAVGAAAGATSGAAAMLSGAETGAVVGTLGGPIGTICGGIAGAVLAGLVAGAAGCATGAAFGDALDQRVFNGLRCLACGFVFSTRPG</sequence>
<evidence type="ECO:0008006" key="4">
    <source>
        <dbReference type="Google" id="ProtNLM"/>
    </source>
</evidence>
<name>A0A3D8JYW2_9BURK</name>
<dbReference type="Proteomes" id="UP000256838">
    <property type="component" value="Unassembled WGS sequence"/>
</dbReference>
<feature type="compositionally biased region" description="Basic and acidic residues" evidence="1">
    <location>
        <begin position="33"/>
        <end position="47"/>
    </location>
</feature>
<evidence type="ECO:0000313" key="3">
    <source>
        <dbReference type="Proteomes" id="UP000256838"/>
    </source>
</evidence>